<feature type="compositionally biased region" description="Low complexity" evidence="3">
    <location>
        <begin position="96"/>
        <end position="115"/>
    </location>
</feature>
<dbReference type="CDD" id="cd00063">
    <property type="entry name" value="FN3"/>
    <property type="match status" value="1"/>
</dbReference>
<organism evidence="5 6">
    <name type="scientific">Cellulomonas cellasea</name>
    <dbReference type="NCBI Taxonomy" id="43670"/>
    <lineage>
        <taxon>Bacteria</taxon>
        <taxon>Bacillati</taxon>
        <taxon>Actinomycetota</taxon>
        <taxon>Actinomycetes</taxon>
        <taxon>Micrococcales</taxon>
        <taxon>Cellulomonadaceae</taxon>
        <taxon>Cellulomonas</taxon>
    </lineage>
</organism>
<keyword evidence="2" id="KW-0119">Carbohydrate metabolism</keyword>
<sequence>MPHDVRTARHRDPMRRSVARGVVAVALAVTVGITATPAGAVTDLAGPTTTVAPSADPAPATGGAVAPPASPEPAGTVAPPASPEHADPVAPPSTPEPAGTPTATPTPPGTALEEPSAASERGRPATPGEISAPATTRPPASGAGEPTDGPGQVPGTPSTALGVAVEAPTGLAITDTRPGGGTISWAAPTGGATPTGYRVELADAHVPTLEWSVAAELAADTRTTTVTGLRTSRMYLVRVVTLAGALESEPSQEEWLDVPVTRPAIVTLETVEVTGRSIRLSGWAVDPDTGEPANLRWSVDGEPPVALASDGLRDDVAAAYPGTGAAHGFAVVVPVGSGPHDLCVHASNPGELLLGLVETVVCRVVESGGSGVGELEELRVDRLDLTVSGWALDPLGGAAHVRYTVDGGTSPALLTTDVDRTDVAARYPGTGTKHGFSTTTRVAVGVHEVCAWVRVGWRNAAPSAEAPIGCRQVTVTEPVRRLPLINVESVVATPFGARVTGWALDPDVTGPITLRVTGPHALDAQLRADLPRPDVARAYPRTGGLHGFTAFYPMRPGTHQVCVSASDDLVGGPSSEQCRRVTIVDERLTGNFESLTTSGSTVTVTGWAVDPNRVSMGSLQYTVNGVETGDVPLDQPRPDVARLYPALSGPHGFRHSFTVGPGTRVICVSGSEWASDGGINTVWLGCRGIDGASPPKDHPMIANIESVAVTGNQVTYTGWALDPDYAGPVRLDVQVDRGFGGGLSTGIPRPDVARAYPGTGNLQGFSQKFTAGPGTHELCVLGPGDQRLSCRTFTVAPNRLPLANFEALTASGSTVTLTGWALDPDHVGAIDVHFYVNGGWGGSVSTIGIRSDVARAYPGTGDQHGFTRSFTAGPGTHQICTYAIDTTTRANTPMGCRTVTVR</sequence>
<name>A0A4Y3L1E3_9CELL</name>
<dbReference type="RefSeq" id="WP_141372897.1">
    <property type="nucleotide sequence ID" value="NZ_BJLR01000040.1"/>
</dbReference>
<comment type="caution">
    <text evidence="5">The sequence shown here is derived from an EMBL/GenBank/DDBJ whole genome shotgun (WGS) entry which is preliminary data.</text>
</comment>
<keyword evidence="1" id="KW-0378">Hydrolase</keyword>
<dbReference type="InterPro" id="IPR003961">
    <property type="entry name" value="FN3_dom"/>
</dbReference>
<gene>
    <name evidence="5" type="ORF">CCE01nite_39260</name>
</gene>
<dbReference type="InterPro" id="IPR013783">
    <property type="entry name" value="Ig-like_fold"/>
</dbReference>
<dbReference type="Pfam" id="PF00041">
    <property type="entry name" value="fn3"/>
    <property type="match status" value="1"/>
</dbReference>
<dbReference type="SUPFAM" id="SSF49265">
    <property type="entry name" value="Fibronectin type III"/>
    <property type="match status" value="1"/>
</dbReference>
<keyword evidence="1" id="KW-0326">Glycosidase</keyword>
<evidence type="ECO:0000256" key="3">
    <source>
        <dbReference type="SAM" id="MobiDB-lite"/>
    </source>
</evidence>
<accession>A0A4Y3L1E3</accession>
<proteinExistence type="predicted"/>
<feature type="region of interest" description="Disordered" evidence="3">
    <location>
        <begin position="40"/>
        <end position="160"/>
    </location>
</feature>
<evidence type="ECO:0000256" key="1">
    <source>
        <dbReference type="ARBA" id="ARBA00023295"/>
    </source>
</evidence>
<dbReference type="EMBL" id="BJLR01000040">
    <property type="protein sequence ID" value="GEA89977.1"/>
    <property type="molecule type" value="Genomic_DNA"/>
</dbReference>
<keyword evidence="2" id="KW-0624">Polysaccharide degradation</keyword>
<evidence type="ECO:0000313" key="6">
    <source>
        <dbReference type="Proteomes" id="UP000317046"/>
    </source>
</evidence>
<dbReference type="GO" id="GO:0000272">
    <property type="term" value="P:polysaccharide catabolic process"/>
    <property type="evidence" value="ECO:0007669"/>
    <property type="project" value="UniProtKB-KW"/>
</dbReference>
<evidence type="ECO:0000259" key="4">
    <source>
        <dbReference type="PROSITE" id="PS50853"/>
    </source>
</evidence>
<dbReference type="GO" id="GO:0016798">
    <property type="term" value="F:hydrolase activity, acting on glycosyl bonds"/>
    <property type="evidence" value="ECO:0007669"/>
    <property type="project" value="UniProtKB-KW"/>
</dbReference>
<feature type="compositionally biased region" description="Low complexity" evidence="3">
    <location>
        <begin position="55"/>
        <end position="67"/>
    </location>
</feature>
<dbReference type="PROSITE" id="PS50853">
    <property type="entry name" value="FN3"/>
    <property type="match status" value="1"/>
</dbReference>
<reference evidence="5" key="1">
    <citation type="submission" date="2019-06" db="EMBL/GenBank/DDBJ databases">
        <title>Whole genome shotgun sequence of Cellulomonas cellasea NBRC 3753.</title>
        <authorList>
            <person name="Hosoyama A."/>
            <person name="Uohara A."/>
            <person name="Ohji S."/>
            <person name="Ichikawa N."/>
        </authorList>
    </citation>
    <scope>NUCLEOTIDE SEQUENCE [LARGE SCALE GENOMIC DNA]</scope>
    <source>
        <strain evidence="5">NBRC 3753</strain>
    </source>
</reference>
<dbReference type="Proteomes" id="UP000317046">
    <property type="component" value="Unassembled WGS sequence"/>
</dbReference>
<dbReference type="SMART" id="SM00060">
    <property type="entry name" value="FN3"/>
    <property type="match status" value="1"/>
</dbReference>
<evidence type="ECO:0000313" key="5">
    <source>
        <dbReference type="EMBL" id="GEA89977.1"/>
    </source>
</evidence>
<dbReference type="AlphaFoldDB" id="A0A4Y3L1E3"/>
<keyword evidence="6" id="KW-1185">Reference proteome</keyword>
<dbReference type="Gene3D" id="2.60.40.10">
    <property type="entry name" value="Immunoglobulins"/>
    <property type="match status" value="1"/>
</dbReference>
<evidence type="ECO:0000256" key="2">
    <source>
        <dbReference type="ARBA" id="ARBA00023326"/>
    </source>
</evidence>
<feature type="domain" description="Fibronectin type-III" evidence="4">
    <location>
        <begin position="167"/>
        <end position="264"/>
    </location>
</feature>
<dbReference type="InterPro" id="IPR036116">
    <property type="entry name" value="FN3_sf"/>
</dbReference>
<protein>
    <recommendedName>
        <fullName evidence="4">Fibronectin type-III domain-containing protein</fullName>
    </recommendedName>
</protein>